<protein>
    <recommendedName>
        <fullName evidence="3">HNH endonuclease 5 domain-containing protein</fullName>
    </recommendedName>
</protein>
<name>A0A7Y7WT27_9PSED</name>
<sequence length="356" mass="39541">MLEEDMQCIFCCEEKDMLTDEHIIPKALASNFLLKRASCHGCQTRCNSSFEQQFLKGSNFISMIRAQLGLRGRRNAPIFGFDQHGHPLSLEIQPGFPPIRLGLGASGLYRPPQVILTSADKAPISYFFLPDTLSRPLALDFFDKVVNDVPETAVGVAFWADGDLITANGWRDLLEMFVAWANRRQLLAMASCLATGNASMSFSLDWSVGYRDRGLSKIAFTYLLSVLDESRRFGDEFESMRQYILNGKIDSSMAWNGPILQLKLLPTAFPVELNFSYLLATVCVASDVYVLVQLHMMGMFCVKINVADSDLVVPDTLMTFDLDKVGDNYVMRRTSHVGASLEDLASGVRESVGALG</sequence>
<evidence type="ECO:0000313" key="2">
    <source>
        <dbReference type="Proteomes" id="UP000522864"/>
    </source>
</evidence>
<dbReference type="EMBL" id="JACAQA010000018">
    <property type="protein sequence ID" value="NWB87219.1"/>
    <property type="molecule type" value="Genomic_DNA"/>
</dbReference>
<accession>A0A7Y7WT27</accession>
<reference evidence="1 2" key="1">
    <citation type="submission" date="2020-04" db="EMBL/GenBank/DDBJ databases">
        <title>Molecular characterization of pseudomonads from Agaricus bisporus reveal novel blotch 2 pathogens in Western Europe.</title>
        <authorList>
            <person name="Taparia T."/>
            <person name="Krijger M."/>
            <person name="Haynes E."/>
            <person name="Elpinstone J.G."/>
            <person name="Noble R."/>
            <person name="Van Der Wolf J."/>
        </authorList>
    </citation>
    <scope>NUCLEOTIDE SEQUENCE [LARGE SCALE GENOMIC DNA]</scope>
    <source>
        <strain evidence="1 2">G9001</strain>
    </source>
</reference>
<dbReference type="RefSeq" id="WP_177102192.1">
    <property type="nucleotide sequence ID" value="NZ_JACAQA010000018.1"/>
</dbReference>
<evidence type="ECO:0008006" key="3">
    <source>
        <dbReference type="Google" id="ProtNLM"/>
    </source>
</evidence>
<proteinExistence type="predicted"/>
<dbReference type="Proteomes" id="UP000522864">
    <property type="component" value="Unassembled WGS sequence"/>
</dbReference>
<comment type="caution">
    <text evidence="1">The sequence shown here is derived from an EMBL/GenBank/DDBJ whole genome shotgun (WGS) entry which is preliminary data.</text>
</comment>
<dbReference type="AlphaFoldDB" id="A0A7Y7WT27"/>
<gene>
    <name evidence="1" type="ORF">HX830_20300</name>
</gene>
<organism evidence="1 2">
    <name type="scientific">Pseudomonas gingeri</name>
    <dbReference type="NCBI Taxonomy" id="117681"/>
    <lineage>
        <taxon>Bacteria</taxon>
        <taxon>Pseudomonadati</taxon>
        <taxon>Pseudomonadota</taxon>
        <taxon>Gammaproteobacteria</taxon>
        <taxon>Pseudomonadales</taxon>
        <taxon>Pseudomonadaceae</taxon>
        <taxon>Pseudomonas</taxon>
    </lineage>
</organism>
<evidence type="ECO:0000313" key="1">
    <source>
        <dbReference type="EMBL" id="NWB87219.1"/>
    </source>
</evidence>